<dbReference type="Gene3D" id="3.40.50.2000">
    <property type="entry name" value="Glycogen Phosphorylase B"/>
    <property type="match status" value="2"/>
</dbReference>
<dbReference type="NCBIfam" id="TIGR01133">
    <property type="entry name" value="murG"/>
    <property type="match status" value="1"/>
</dbReference>
<reference evidence="13" key="1">
    <citation type="submission" date="2015-10" db="EMBL/GenBank/DDBJ databases">
        <authorList>
            <person name="Gilbert D.G."/>
        </authorList>
    </citation>
    <scope>NUCLEOTIDE SEQUENCE</scope>
</reference>
<evidence type="ECO:0000256" key="8">
    <source>
        <dbReference type="ARBA" id="ARBA00023306"/>
    </source>
</evidence>
<proteinExistence type="inferred from homology"/>
<dbReference type="EMBL" id="CZRL01000064">
    <property type="protein sequence ID" value="CUS51714.1"/>
    <property type="molecule type" value="Genomic_DNA"/>
</dbReference>
<dbReference type="GO" id="GO:0051301">
    <property type="term" value="P:cell division"/>
    <property type="evidence" value="ECO:0007669"/>
    <property type="project" value="UniProtKB-KW"/>
</dbReference>
<dbReference type="Pfam" id="PF04101">
    <property type="entry name" value="Glyco_tran_28_C"/>
    <property type="match status" value="1"/>
</dbReference>
<evidence type="ECO:0000256" key="1">
    <source>
        <dbReference type="ARBA" id="ARBA00022475"/>
    </source>
</evidence>
<gene>
    <name evidence="13" type="ORF">MGWOODY_XGa2432</name>
</gene>
<dbReference type="InterPro" id="IPR004276">
    <property type="entry name" value="GlycoTrans_28_N"/>
</dbReference>
<dbReference type="PANTHER" id="PTHR21015:SF22">
    <property type="entry name" value="GLYCOSYLTRANSFERASE"/>
    <property type="match status" value="1"/>
</dbReference>
<feature type="transmembrane region" description="Helical" evidence="10">
    <location>
        <begin position="93"/>
        <end position="113"/>
    </location>
</feature>
<dbReference type="GO" id="GO:0009252">
    <property type="term" value="P:peptidoglycan biosynthetic process"/>
    <property type="evidence" value="ECO:0007669"/>
    <property type="project" value="UniProtKB-KW"/>
</dbReference>
<keyword evidence="1" id="KW-1003">Cell membrane</keyword>
<dbReference type="GO" id="GO:0005975">
    <property type="term" value="P:carbohydrate metabolic process"/>
    <property type="evidence" value="ECO:0007669"/>
    <property type="project" value="InterPro"/>
</dbReference>
<keyword evidence="7 10" id="KW-0472">Membrane</keyword>
<evidence type="ECO:0000256" key="6">
    <source>
        <dbReference type="ARBA" id="ARBA00022984"/>
    </source>
</evidence>
<dbReference type="PANTHER" id="PTHR21015">
    <property type="entry name" value="UDP-N-ACETYLGLUCOSAMINE--N-ACETYLMURAMYL-(PENTAPEPTIDE) PYROPHOSPHORYL-UNDECAPRENOL N-ACETYLGLUCOSAMINE TRANSFERASE 1"/>
    <property type="match status" value="1"/>
</dbReference>
<dbReference type="GO" id="GO:0050511">
    <property type="term" value="F:undecaprenyldiphospho-muramoylpentapeptide beta-N-acetylglucosaminyltransferase activity"/>
    <property type="evidence" value="ECO:0007669"/>
    <property type="project" value="InterPro"/>
</dbReference>
<accession>A0A160TQD6</accession>
<dbReference type="GO" id="GO:0071555">
    <property type="term" value="P:cell wall organization"/>
    <property type="evidence" value="ECO:0007669"/>
    <property type="project" value="UniProtKB-KW"/>
</dbReference>
<evidence type="ECO:0000256" key="5">
    <source>
        <dbReference type="ARBA" id="ARBA00022960"/>
    </source>
</evidence>
<keyword evidence="6" id="KW-0573">Peptidoglycan synthesis</keyword>
<keyword evidence="5" id="KW-0133">Cell shape</keyword>
<keyword evidence="10" id="KW-1133">Transmembrane helix</keyword>
<evidence type="ECO:0000259" key="11">
    <source>
        <dbReference type="Pfam" id="PF03033"/>
    </source>
</evidence>
<feature type="domain" description="Glycosyltransferase family 28 N-terminal" evidence="11">
    <location>
        <begin position="4"/>
        <end position="141"/>
    </location>
</feature>
<dbReference type="InterPro" id="IPR007235">
    <property type="entry name" value="Glyco_trans_28_C"/>
</dbReference>
<evidence type="ECO:0000256" key="4">
    <source>
        <dbReference type="ARBA" id="ARBA00022679"/>
    </source>
</evidence>
<dbReference type="GO" id="GO:0008360">
    <property type="term" value="P:regulation of cell shape"/>
    <property type="evidence" value="ECO:0007669"/>
    <property type="project" value="UniProtKB-KW"/>
</dbReference>
<sequence>MKTILIMAGGTGGHVYPALSVAKSLMNHGIGVVWLGTRSGLESSVVPGEGIDMEWIDVQGIRRSGWRRKIGSPVMLIRAMLQVYAAISRRKPVAVLGMGGFVAGPGGLVAWLMRLPLLIHEANTRAGITNRLLAPVARRVMCGFPDTPGLGRRVEWTGNPVREPILSLPIPEERYGNRQDRVLHLLVVGGSQGARVLNQIVPEAMAELTPDQRPKVLHQCGRDRAQELFARYRELDIEVDVREFIEDMAAAYYQADLVVCRAGAMTVAEICAAGLAAVLVPYPYAAGNHQYINAQYLVSQGAAIALEESDLSANLLALTVKKFQNDRAQLLSIAQKARALGCPDAIERVTGQCLEVASA</sequence>
<keyword evidence="9" id="KW-0961">Cell wall biogenesis/degradation</keyword>
<evidence type="ECO:0000313" key="13">
    <source>
        <dbReference type="EMBL" id="CUS51714.1"/>
    </source>
</evidence>
<keyword evidence="3 13" id="KW-0328">Glycosyltransferase</keyword>
<evidence type="ECO:0000256" key="10">
    <source>
        <dbReference type="SAM" id="Phobius"/>
    </source>
</evidence>
<organism evidence="13">
    <name type="scientific">hydrothermal vent metagenome</name>
    <dbReference type="NCBI Taxonomy" id="652676"/>
    <lineage>
        <taxon>unclassified sequences</taxon>
        <taxon>metagenomes</taxon>
        <taxon>ecological metagenomes</taxon>
    </lineage>
</organism>
<dbReference type="HAMAP" id="MF_00033">
    <property type="entry name" value="MurG"/>
    <property type="match status" value="1"/>
</dbReference>
<evidence type="ECO:0000256" key="7">
    <source>
        <dbReference type="ARBA" id="ARBA00023136"/>
    </source>
</evidence>
<evidence type="ECO:0000256" key="2">
    <source>
        <dbReference type="ARBA" id="ARBA00022618"/>
    </source>
</evidence>
<dbReference type="EC" id="2.4.1.227" evidence="13"/>
<evidence type="ECO:0000256" key="3">
    <source>
        <dbReference type="ARBA" id="ARBA00022676"/>
    </source>
</evidence>
<dbReference type="AlphaFoldDB" id="A0A160TQD6"/>
<keyword evidence="2" id="KW-0132">Cell division</keyword>
<name>A0A160TQD6_9ZZZZ</name>
<dbReference type="Pfam" id="PF03033">
    <property type="entry name" value="Glyco_transf_28"/>
    <property type="match status" value="1"/>
</dbReference>
<feature type="domain" description="Glycosyl transferase family 28 C-terminal" evidence="12">
    <location>
        <begin position="185"/>
        <end position="348"/>
    </location>
</feature>
<dbReference type="SUPFAM" id="SSF53756">
    <property type="entry name" value="UDP-Glycosyltransferase/glycogen phosphorylase"/>
    <property type="match status" value="1"/>
</dbReference>
<keyword evidence="8" id="KW-0131">Cell cycle</keyword>
<dbReference type="CDD" id="cd03785">
    <property type="entry name" value="GT28_MurG"/>
    <property type="match status" value="1"/>
</dbReference>
<evidence type="ECO:0000259" key="12">
    <source>
        <dbReference type="Pfam" id="PF04101"/>
    </source>
</evidence>
<keyword evidence="4 13" id="KW-0808">Transferase</keyword>
<keyword evidence="10" id="KW-0812">Transmembrane</keyword>
<evidence type="ECO:0000256" key="9">
    <source>
        <dbReference type="ARBA" id="ARBA00023316"/>
    </source>
</evidence>
<protein>
    <submittedName>
        <fullName evidence="13">UDP-N-acetylglucosamine--N-acetylmuramyl-(Pentapeptide) pyrophosphoryl-undecaprenol N-acetylglucosamine transferase</fullName>
        <ecNumber evidence="13">2.4.1.227</ecNumber>
    </submittedName>
</protein>
<dbReference type="InterPro" id="IPR006009">
    <property type="entry name" value="GlcNAc_MurG"/>
</dbReference>